<sequence length="991" mass="111125">MVHPLTQMFGIHYFKNFFIVFFHRHPTQNATAFNPYPAIVLPDGFQHYAYAQSVSQACLPAPGNYSLPFYCMQSVPVQPTDPCTINPAQAAQPDPVPVNATRPKSKGLTIKDPNTLQTVDVVDLSARVNPRKVDVQQGHKPLVVKDPPVLVATDRHEPTHEENLVQDSVESSPASEAELKVQPADSLIQEDPKESDTELPADESESSDAVREEEEGSTAQDSDIEPNDSSANSVDLDVGEKIRRYDRSELIALRRVSETTAPNFLTQSAVSINHADRSSTCYRKEKQRRCITLKTNVKLDDVENAYKPAHLREPESSAENRTAKLSKDLNIILNRLLDDNISEIVQEIKKLSISGREEVSALVDVLTTKATRQTKYSEVFARLCFELSQVRALESFKMLLVSSVNKMFGTPLETYLSELNAKIDSKIAETTDEKVKKMLEEDRETAISKKRDAYLGIIQFFSHLYVHKLIADKSALESLRSFAKPTNQDEVLALLTCLNTCGPILEAKLPVVLKDCISGLEAAKKQVKMEQHVAYKIVALIELKNRQWKKQEPTFAPQTVTRSSDNRRDIRQRQVSTIPRRSSDMQHPVNVNALTVGGPKSARTDGFLGPRNDWTKGSSTASSTLNRQGKNRFHGIDMIHSDVSESESGRESRAPSSSTKMRVLPSENQTVRVDKKMSASEAISEAFDAFRVSDTPSYDLTLRESEKASFVAKILLNNVEKKDADRKMATDILAHVYKKNQLTTDQISTGFSELLAFCDEDFVLDCPKGDTYISEFLTAFVNESSKDLNLLVTILSDLPDERRRPILENCLTLASKRLGEEAISSLFSNSSIPWQNFNPTLSEGVVKCSTTTETRNQESEEDLVLKKLPEVLKNRDYESLRTIFAELASSSNTETLWTVVKNTMMNLQNAGRSDIDKFVQILKVVADGSEDVETKLLFTLQNVFSANETFRQFLQSLLQFKIISHDGLTNCCSKWPAEYKEMTKKVLKKSR</sequence>
<dbReference type="PANTHER" id="PTHR23253">
    <property type="entry name" value="EUKARYOTIC TRANSLATION INITIATION FACTOR 4 GAMMA"/>
    <property type="match status" value="1"/>
</dbReference>
<dbReference type="GO" id="GO:0003729">
    <property type="term" value="F:mRNA binding"/>
    <property type="evidence" value="ECO:0007669"/>
    <property type="project" value="TreeGrafter"/>
</dbReference>
<evidence type="ECO:0000256" key="4">
    <source>
        <dbReference type="SAM" id="MobiDB-lite"/>
    </source>
</evidence>
<dbReference type="EMBL" id="GEEE01006369">
    <property type="protein sequence ID" value="JAP56856.1"/>
    <property type="molecule type" value="Transcribed_RNA"/>
</dbReference>
<dbReference type="Gene3D" id="1.25.40.180">
    <property type="match status" value="2"/>
</dbReference>
<feature type="domain" description="MI" evidence="5">
    <location>
        <begin position="664"/>
        <end position="796"/>
    </location>
</feature>
<protein>
    <submittedName>
        <fullName evidence="6">Eukaryotic translation initiation factor 4 gamma 3</fullName>
    </submittedName>
</protein>
<evidence type="ECO:0000256" key="3">
    <source>
        <dbReference type="ARBA" id="ARBA00022917"/>
    </source>
</evidence>
<dbReference type="SMART" id="SM00543">
    <property type="entry name" value="MIF4G"/>
    <property type="match status" value="1"/>
</dbReference>
<gene>
    <name evidence="6" type="primary">IF4G3</name>
    <name evidence="6" type="ORF">TR146240</name>
</gene>
<accession>A0A0X3QBZ6</accession>
<keyword evidence="2 6" id="KW-0396">Initiation factor</keyword>
<feature type="compositionally biased region" description="Basic and acidic residues" evidence="4">
    <location>
        <begin position="634"/>
        <end position="653"/>
    </location>
</feature>
<feature type="region of interest" description="Disordered" evidence="4">
    <location>
        <begin position="594"/>
        <end position="663"/>
    </location>
</feature>
<dbReference type="InterPro" id="IPR003891">
    <property type="entry name" value="Initiation_fac_eIF4g_MI"/>
</dbReference>
<dbReference type="Pfam" id="PF02847">
    <property type="entry name" value="MA3"/>
    <property type="match status" value="1"/>
</dbReference>
<dbReference type="GO" id="GO:0016281">
    <property type="term" value="C:eukaryotic translation initiation factor 4F complex"/>
    <property type="evidence" value="ECO:0007669"/>
    <property type="project" value="TreeGrafter"/>
</dbReference>
<dbReference type="AlphaFoldDB" id="A0A0X3QBZ6"/>
<feature type="compositionally biased region" description="Polar residues" evidence="4">
    <location>
        <begin position="165"/>
        <end position="174"/>
    </location>
</feature>
<evidence type="ECO:0000256" key="1">
    <source>
        <dbReference type="ARBA" id="ARBA00005775"/>
    </source>
</evidence>
<dbReference type="PANTHER" id="PTHR23253:SF9">
    <property type="entry name" value="EUKARYOTIC TRANSLATION INITIATION FACTOR 4 GAMMA 2"/>
    <property type="match status" value="1"/>
</dbReference>
<dbReference type="InterPro" id="IPR003890">
    <property type="entry name" value="MIF4G-like_typ-3"/>
</dbReference>
<evidence type="ECO:0000313" key="6">
    <source>
        <dbReference type="EMBL" id="JAP56856.1"/>
    </source>
</evidence>
<feature type="compositionally biased region" description="Polar residues" evidence="4">
    <location>
        <begin position="654"/>
        <end position="663"/>
    </location>
</feature>
<proteinExistence type="inferred from homology"/>
<name>A0A0X3QBZ6_SCHSO</name>
<evidence type="ECO:0000256" key="2">
    <source>
        <dbReference type="ARBA" id="ARBA00022540"/>
    </source>
</evidence>
<comment type="similarity">
    <text evidence="1">Belongs to the eukaryotic initiation factor 4G family.</text>
</comment>
<reference evidence="6" key="1">
    <citation type="submission" date="2016-01" db="EMBL/GenBank/DDBJ databases">
        <title>Reference transcriptome for the parasite Schistocephalus solidus: insights into the molecular evolution of parasitism.</title>
        <authorList>
            <person name="Hebert F.O."/>
            <person name="Grambauer S."/>
            <person name="Barber I."/>
            <person name="Landry C.R."/>
            <person name="Aubin-Horth N."/>
        </authorList>
    </citation>
    <scope>NUCLEOTIDE SEQUENCE</scope>
</reference>
<dbReference type="SUPFAM" id="SSF48371">
    <property type="entry name" value="ARM repeat"/>
    <property type="match status" value="2"/>
</dbReference>
<dbReference type="InterPro" id="IPR016024">
    <property type="entry name" value="ARM-type_fold"/>
</dbReference>
<organism evidence="6">
    <name type="scientific">Schistocephalus solidus</name>
    <name type="common">Tapeworm</name>
    <dbReference type="NCBI Taxonomy" id="70667"/>
    <lineage>
        <taxon>Eukaryota</taxon>
        <taxon>Metazoa</taxon>
        <taxon>Spiralia</taxon>
        <taxon>Lophotrochozoa</taxon>
        <taxon>Platyhelminthes</taxon>
        <taxon>Cestoda</taxon>
        <taxon>Eucestoda</taxon>
        <taxon>Diphyllobothriidea</taxon>
        <taxon>Diphyllobothriidae</taxon>
        <taxon>Schistocephalus</taxon>
    </lineage>
</organism>
<dbReference type="Pfam" id="PF02854">
    <property type="entry name" value="MIF4G"/>
    <property type="match status" value="1"/>
</dbReference>
<feature type="region of interest" description="Disordered" evidence="4">
    <location>
        <begin position="157"/>
        <end position="236"/>
    </location>
</feature>
<feature type="compositionally biased region" description="Polar residues" evidence="4">
    <location>
        <begin position="615"/>
        <end position="628"/>
    </location>
</feature>
<keyword evidence="3" id="KW-0648">Protein biosynthesis</keyword>
<evidence type="ECO:0000259" key="5">
    <source>
        <dbReference type="PROSITE" id="PS51366"/>
    </source>
</evidence>
<feature type="compositionally biased region" description="Acidic residues" evidence="4">
    <location>
        <begin position="197"/>
        <end position="226"/>
    </location>
</feature>
<dbReference type="GO" id="GO:0003743">
    <property type="term" value="F:translation initiation factor activity"/>
    <property type="evidence" value="ECO:0007669"/>
    <property type="project" value="UniProtKB-KW"/>
</dbReference>
<dbReference type="PROSITE" id="PS51366">
    <property type="entry name" value="MI"/>
    <property type="match status" value="1"/>
</dbReference>